<keyword evidence="2" id="KW-1185">Reference proteome</keyword>
<organism evidence="1 2">
    <name type="scientific">Novosphingobium rhizovicinum</name>
    <dbReference type="NCBI Taxonomy" id="3228928"/>
    <lineage>
        <taxon>Bacteria</taxon>
        <taxon>Pseudomonadati</taxon>
        <taxon>Pseudomonadota</taxon>
        <taxon>Alphaproteobacteria</taxon>
        <taxon>Sphingomonadales</taxon>
        <taxon>Sphingomonadaceae</taxon>
        <taxon>Novosphingobium</taxon>
    </lineage>
</organism>
<evidence type="ECO:0000313" key="2">
    <source>
        <dbReference type="Proteomes" id="UP001556118"/>
    </source>
</evidence>
<accession>A0ABV3RF74</accession>
<sequence length="150" mass="17456">MTSFSDIIALQGDKYSPNLRAWLTKQSARNRSLPLVYADKDGDKLIGWIDEDQWFIGSRLNRVLGVGRKADVWCWTIPTSSLTELDEFWQRYTVAGRCAIDTEHNGFFIGEQTRWRQAGDTRECLWCDGFWQVQVRWTECVARSRWEAAA</sequence>
<evidence type="ECO:0000313" key="1">
    <source>
        <dbReference type="EMBL" id="MEW9855894.1"/>
    </source>
</evidence>
<gene>
    <name evidence="1" type="ORF">ABUH87_12165</name>
</gene>
<dbReference type="EMBL" id="JBFNXR010000048">
    <property type="protein sequence ID" value="MEW9855894.1"/>
    <property type="molecule type" value="Genomic_DNA"/>
</dbReference>
<proteinExistence type="predicted"/>
<comment type="caution">
    <text evidence="1">The sequence shown here is derived from an EMBL/GenBank/DDBJ whole genome shotgun (WGS) entry which is preliminary data.</text>
</comment>
<name>A0ABV3RF74_9SPHN</name>
<reference evidence="1 2" key="1">
    <citation type="submission" date="2024-06" db="EMBL/GenBank/DDBJ databases">
        <title>Novosphingobium rhizovicinus M1R2S20.</title>
        <authorList>
            <person name="Sun J.-Q."/>
        </authorList>
    </citation>
    <scope>NUCLEOTIDE SEQUENCE [LARGE SCALE GENOMIC DNA]</scope>
    <source>
        <strain evidence="1 2">M1R2S20</strain>
    </source>
</reference>
<dbReference type="RefSeq" id="WP_367774030.1">
    <property type="nucleotide sequence ID" value="NZ_JBFNXR010000048.1"/>
</dbReference>
<dbReference type="Proteomes" id="UP001556118">
    <property type="component" value="Unassembled WGS sequence"/>
</dbReference>
<protein>
    <submittedName>
        <fullName evidence="1">Uncharacterized protein</fullName>
    </submittedName>
</protein>